<keyword evidence="1" id="KW-0812">Transmembrane</keyword>
<dbReference type="AlphaFoldDB" id="A0A455T7M4"/>
<evidence type="ECO:0000256" key="1">
    <source>
        <dbReference type="SAM" id="Phobius"/>
    </source>
</evidence>
<feature type="transmembrane region" description="Helical" evidence="1">
    <location>
        <begin position="276"/>
        <end position="297"/>
    </location>
</feature>
<feature type="transmembrane region" description="Helical" evidence="1">
    <location>
        <begin position="37"/>
        <end position="55"/>
    </location>
</feature>
<evidence type="ECO:0000313" key="2">
    <source>
        <dbReference type="EMBL" id="BBH95447.1"/>
    </source>
</evidence>
<sequence length="331" mass="35428">MIQTLPLVLSIVMSELAIGSFVLLYVLDWRSEVRRSFLLFFTIIYLLFTGLTYLFQQSFASQPLLDSFERLDKQWTGYAGPTLLAFLLLLLPYLLFLILDRRAGVDGKEKATQTGEGTGQFSAMRLLRLVSGGLASLAGLLVLFVLGMIYRPLAPSPLGGALTVLSFFIAALAVGGVMTSMWLGHWYLVTPALSERPLLFSTAVVLIAIVLQILLTLISATVGSPAVSTAATHASQATATALATPLPTSGASSAPIAVKPAGVPTVSPLSMDVLGWLRVLLGFAFPLVLGALTWKLARERSFQSATGMLYLIVVMTLAGEVLARGMFLSTL</sequence>
<feature type="transmembrane region" description="Helical" evidence="1">
    <location>
        <begin position="6"/>
        <end position="25"/>
    </location>
</feature>
<feature type="transmembrane region" description="Helical" evidence="1">
    <location>
        <begin position="129"/>
        <end position="150"/>
    </location>
</feature>
<protein>
    <submittedName>
        <fullName evidence="2">Uncharacterized protein</fullName>
    </submittedName>
</protein>
<keyword evidence="1" id="KW-1133">Transmembrane helix</keyword>
<feature type="transmembrane region" description="Helical" evidence="1">
    <location>
        <begin position="198"/>
        <end position="218"/>
    </location>
</feature>
<name>A0A455T7M4_9CHLR</name>
<organism evidence="2">
    <name type="scientific">Thermogemmatispora argillosa</name>
    <dbReference type="NCBI Taxonomy" id="2045280"/>
    <lineage>
        <taxon>Bacteria</taxon>
        <taxon>Bacillati</taxon>
        <taxon>Chloroflexota</taxon>
        <taxon>Ktedonobacteria</taxon>
        <taxon>Thermogemmatisporales</taxon>
        <taxon>Thermogemmatisporaceae</taxon>
        <taxon>Thermogemmatispora</taxon>
    </lineage>
</organism>
<accession>A0A455T7M4</accession>
<reference evidence="2" key="1">
    <citation type="submission" date="2018-12" db="EMBL/GenBank/DDBJ databases">
        <title>Novel natural products biosynthetic potential of the class Ktedonobacteria.</title>
        <authorList>
            <person name="Zheng Y."/>
            <person name="Saitou A."/>
            <person name="Wang C.M."/>
            <person name="Toyoda A."/>
            <person name="Minakuchi Y."/>
            <person name="Sekiguchi Y."/>
            <person name="Ueda K."/>
            <person name="Takano H."/>
            <person name="Sakai Y."/>
            <person name="Yokota A."/>
            <person name="Yabe S."/>
        </authorList>
    </citation>
    <scope>NUCLEOTIDE SEQUENCE</scope>
    <source>
        <strain evidence="2">A3-2</strain>
    </source>
</reference>
<dbReference type="EMBL" id="AP019377">
    <property type="protein sequence ID" value="BBH95447.1"/>
    <property type="molecule type" value="Genomic_DNA"/>
</dbReference>
<proteinExistence type="predicted"/>
<gene>
    <name evidence="2" type="ORF">KTA_36460</name>
</gene>
<feature type="transmembrane region" description="Helical" evidence="1">
    <location>
        <begin position="162"/>
        <end position="186"/>
    </location>
</feature>
<keyword evidence="1" id="KW-0472">Membrane</keyword>
<feature type="transmembrane region" description="Helical" evidence="1">
    <location>
        <begin position="75"/>
        <end position="99"/>
    </location>
</feature>
<feature type="transmembrane region" description="Helical" evidence="1">
    <location>
        <begin position="309"/>
        <end position="327"/>
    </location>
</feature>